<dbReference type="GO" id="GO:0035091">
    <property type="term" value="F:phosphatidylinositol binding"/>
    <property type="evidence" value="ECO:0007669"/>
    <property type="project" value="InterPro"/>
</dbReference>
<reference evidence="10 11" key="1">
    <citation type="journal article" date="2015" name="Genome Biol. Evol.">
        <title>The genome of winter moth (Operophtera brumata) provides a genomic perspective on sexual dimorphism and phenology.</title>
        <authorList>
            <person name="Derks M.F."/>
            <person name="Smit S."/>
            <person name="Salis L."/>
            <person name="Schijlen E."/>
            <person name="Bossers A."/>
            <person name="Mateman C."/>
            <person name="Pijl A.S."/>
            <person name="de Ridder D."/>
            <person name="Groenen M.A."/>
            <person name="Visser M.E."/>
            <person name="Megens H.J."/>
        </authorList>
    </citation>
    <scope>NUCLEOTIDE SEQUENCE [LARGE SCALE GENOMIC DNA]</scope>
    <source>
        <strain evidence="10">WM2013NL</strain>
        <tissue evidence="10">Head and thorax</tissue>
    </source>
</reference>
<dbReference type="SMART" id="SM00312">
    <property type="entry name" value="PX"/>
    <property type="match status" value="1"/>
</dbReference>
<dbReference type="InterPro" id="IPR001683">
    <property type="entry name" value="PX_dom"/>
</dbReference>
<dbReference type="InterPro" id="IPR036871">
    <property type="entry name" value="PX_dom_sf"/>
</dbReference>
<dbReference type="AlphaFoldDB" id="A0A0L7LP91"/>
<gene>
    <name evidence="10" type="ORF">OBRU01_02519</name>
</gene>
<protein>
    <submittedName>
        <fullName evidence="10">Putative sorting nexin family member 30</fullName>
    </submittedName>
</protein>
<dbReference type="GO" id="GO:0015031">
    <property type="term" value="P:protein transport"/>
    <property type="evidence" value="ECO:0007669"/>
    <property type="project" value="TreeGrafter"/>
</dbReference>
<feature type="domain" description="PX" evidence="9">
    <location>
        <begin position="41"/>
        <end position="159"/>
    </location>
</feature>
<dbReference type="GO" id="GO:0061709">
    <property type="term" value="P:reticulophagy"/>
    <property type="evidence" value="ECO:0007669"/>
    <property type="project" value="TreeGrafter"/>
</dbReference>
<dbReference type="STRING" id="104452.A0A0L7LP91"/>
<evidence type="ECO:0000256" key="1">
    <source>
        <dbReference type="ARBA" id="ARBA00004170"/>
    </source>
</evidence>
<dbReference type="PROSITE" id="PS50195">
    <property type="entry name" value="PX"/>
    <property type="match status" value="1"/>
</dbReference>
<dbReference type="GO" id="GO:0032456">
    <property type="term" value="P:endocytic recycling"/>
    <property type="evidence" value="ECO:0007669"/>
    <property type="project" value="TreeGrafter"/>
</dbReference>
<feature type="region of interest" description="Disordered" evidence="8">
    <location>
        <begin position="1"/>
        <end position="31"/>
    </location>
</feature>
<evidence type="ECO:0000256" key="4">
    <source>
        <dbReference type="ARBA" id="ARBA00022448"/>
    </source>
</evidence>
<name>A0A0L7LP91_OPEBR</name>
<evidence type="ECO:0000256" key="6">
    <source>
        <dbReference type="ARBA" id="ARBA00023121"/>
    </source>
</evidence>
<comment type="subcellular location">
    <subcellularLocation>
        <location evidence="2">Cytoplasm</location>
    </subcellularLocation>
    <subcellularLocation>
        <location evidence="1">Membrane</location>
        <topology evidence="1">Peripheral membrane protein</topology>
    </subcellularLocation>
</comment>
<dbReference type="GO" id="GO:0000422">
    <property type="term" value="P:autophagy of mitochondrion"/>
    <property type="evidence" value="ECO:0007669"/>
    <property type="project" value="TreeGrafter"/>
</dbReference>
<accession>A0A0L7LP91</accession>
<dbReference type="GO" id="GO:0005769">
    <property type="term" value="C:early endosome"/>
    <property type="evidence" value="ECO:0007669"/>
    <property type="project" value="TreeGrafter"/>
</dbReference>
<evidence type="ECO:0000259" key="9">
    <source>
        <dbReference type="PROSITE" id="PS50195"/>
    </source>
</evidence>
<keyword evidence="5" id="KW-0963">Cytoplasm</keyword>
<proteinExistence type="inferred from homology"/>
<evidence type="ECO:0000256" key="7">
    <source>
        <dbReference type="ARBA" id="ARBA00023136"/>
    </source>
</evidence>
<dbReference type="PANTHER" id="PTHR45949">
    <property type="entry name" value="SORTING NEXIN-4"/>
    <property type="match status" value="1"/>
</dbReference>
<feature type="compositionally biased region" description="Polar residues" evidence="8">
    <location>
        <begin position="390"/>
        <end position="400"/>
    </location>
</feature>
<feature type="region of interest" description="Disordered" evidence="8">
    <location>
        <begin position="390"/>
        <end position="424"/>
    </location>
</feature>
<evidence type="ECO:0000313" key="11">
    <source>
        <dbReference type="Proteomes" id="UP000037510"/>
    </source>
</evidence>
<keyword evidence="7" id="KW-0472">Membrane</keyword>
<dbReference type="Pfam" id="PF00787">
    <property type="entry name" value="PX"/>
    <property type="match status" value="1"/>
</dbReference>
<dbReference type="Gene3D" id="3.30.1520.10">
    <property type="entry name" value="Phox-like domain"/>
    <property type="match status" value="1"/>
</dbReference>
<evidence type="ECO:0000256" key="2">
    <source>
        <dbReference type="ARBA" id="ARBA00004496"/>
    </source>
</evidence>
<evidence type="ECO:0000256" key="3">
    <source>
        <dbReference type="ARBA" id="ARBA00010883"/>
    </source>
</evidence>
<evidence type="ECO:0000256" key="8">
    <source>
        <dbReference type="SAM" id="MobiDB-lite"/>
    </source>
</evidence>
<comment type="caution">
    <text evidence="10">The sequence shown here is derived from an EMBL/GenBank/DDBJ whole genome shotgun (WGS) entry which is preliminary data.</text>
</comment>
<dbReference type="EMBL" id="JTDY01000437">
    <property type="protein sequence ID" value="KOB77169.1"/>
    <property type="molecule type" value="Genomic_DNA"/>
</dbReference>
<dbReference type="PANTHER" id="PTHR45949:SF2">
    <property type="entry name" value="SORTING NEXIN-4"/>
    <property type="match status" value="1"/>
</dbReference>
<dbReference type="Proteomes" id="UP000037510">
    <property type="component" value="Unassembled WGS sequence"/>
</dbReference>
<dbReference type="GO" id="GO:0034727">
    <property type="term" value="P:piecemeal microautophagy of the nucleus"/>
    <property type="evidence" value="ECO:0007669"/>
    <property type="project" value="TreeGrafter"/>
</dbReference>
<evidence type="ECO:0000256" key="5">
    <source>
        <dbReference type="ARBA" id="ARBA00022490"/>
    </source>
</evidence>
<dbReference type="GO" id="GO:0000407">
    <property type="term" value="C:phagophore assembly site"/>
    <property type="evidence" value="ECO:0007669"/>
    <property type="project" value="TreeGrafter"/>
</dbReference>
<keyword evidence="6" id="KW-0446">Lipid-binding</keyword>
<dbReference type="GO" id="GO:0016020">
    <property type="term" value="C:membrane"/>
    <property type="evidence" value="ECO:0007669"/>
    <property type="project" value="UniProtKB-SubCell"/>
</dbReference>
<evidence type="ECO:0000313" key="10">
    <source>
        <dbReference type="EMBL" id="KOB77169.1"/>
    </source>
</evidence>
<comment type="similarity">
    <text evidence="3">Belongs to the sorting nexin family.</text>
</comment>
<organism evidence="10 11">
    <name type="scientific">Operophtera brumata</name>
    <name type="common">Winter moth</name>
    <name type="synonym">Phalaena brumata</name>
    <dbReference type="NCBI Taxonomy" id="104452"/>
    <lineage>
        <taxon>Eukaryota</taxon>
        <taxon>Metazoa</taxon>
        <taxon>Ecdysozoa</taxon>
        <taxon>Arthropoda</taxon>
        <taxon>Hexapoda</taxon>
        <taxon>Insecta</taxon>
        <taxon>Pterygota</taxon>
        <taxon>Neoptera</taxon>
        <taxon>Endopterygota</taxon>
        <taxon>Lepidoptera</taxon>
        <taxon>Glossata</taxon>
        <taxon>Ditrysia</taxon>
        <taxon>Geometroidea</taxon>
        <taxon>Geometridae</taxon>
        <taxon>Larentiinae</taxon>
        <taxon>Operophtera</taxon>
    </lineage>
</organism>
<dbReference type="SUPFAM" id="SSF64268">
    <property type="entry name" value="PX domain"/>
    <property type="match status" value="1"/>
</dbReference>
<keyword evidence="4" id="KW-0813">Transport</keyword>
<keyword evidence="11" id="KW-1185">Reference proteome</keyword>
<sequence>MESVSSSAMLDLNDADTEDTEPPSVTDDTREGVPLIMEHGYDIAVRVDAPMKQLSTLETFVTYRVRCVCARWAAPRAVRRRYNHFKLLHKRLSLAHPWLAPPSLPPLHTARQQLDRYSASFVAIRTMALHAFLDRVSKHPIFTHSEDFRIFLTTPDDELDKVFKSESNAMNLWGLSSALYGTNDSKPINGARVKDPEWYSYAEYLSSLQQKLTTLCTLTTKLHKGTASLSTEMINMKRTCDAWSSQARGNTARAAAAIAAAAGAAAGPTRAPARHRAVLPLLASYTSAHVEKIRQRDTLHAAYVAGASATGDMHNKLEQASEALRSELADWLPKTRSELKTLLLELADRQLSQHKQASLSWEHALKLSNEANVAELFKTVSKTAVQNLSPSRCRSEMTPTETERDLDELNYSNSDSDERIDDRLNDSKNSTDWFKVKEEGIQGVESLSIHGVIEAQEKGELLCEVLDDSDKVKNDSVSLEQSLSDVVSDPLREFSEVDLRDL</sequence>